<proteinExistence type="inferred from homology"/>
<dbReference type="GO" id="GO:0032993">
    <property type="term" value="C:protein-DNA complex"/>
    <property type="evidence" value="ECO:0007669"/>
    <property type="project" value="TreeGrafter"/>
</dbReference>
<keyword evidence="5" id="KW-0804">Transcription</keyword>
<evidence type="ECO:0000313" key="7">
    <source>
        <dbReference type="EMBL" id="MCZ9293684.1"/>
    </source>
</evidence>
<dbReference type="PANTHER" id="PTHR30346">
    <property type="entry name" value="TRANSCRIPTIONAL DUAL REGULATOR HCAR-RELATED"/>
    <property type="match status" value="1"/>
</dbReference>
<feature type="compositionally biased region" description="Basic residues" evidence="6">
    <location>
        <begin position="222"/>
        <end position="237"/>
    </location>
</feature>
<comment type="caution">
    <text evidence="7">The sequence shown here is derived from an EMBL/GenBank/DDBJ whole genome shotgun (WGS) entry which is preliminary data.</text>
</comment>
<dbReference type="Proteomes" id="UP001146468">
    <property type="component" value="Unassembled WGS sequence"/>
</dbReference>
<dbReference type="EMBL" id="JAKMUS010000005">
    <property type="protein sequence ID" value="MCZ9293684.1"/>
    <property type="molecule type" value="Genomic_DNA"/>
</dbReference>
<protein>
    <submittedName>
        <fullName evidence="7">LysR family transcriptional regulator</fullName>
    </submittedName>
</protein>
<keyword evidence="3" id="KW-0238">DNA-binding</keyword>
<dbReference type="AlphaFoldDB" id="A0A9X3LU27"/>
<organism evidence="7 8">
    <name type="scientific">Corynebacterium meitnerae</name>
    <dbReference type="NCBI Taxonomy" id="2913498"/>
    <lineage>
        <taxon>Bacteria</taxon>
        <taxon>Bacillati</taxon>
        <taxon>Actinomycetota</taxon>
        <taxon>Actinomycetes</taxon>
        <taxon>Mycobacteriales</taxon>
        <taxon>Corynebacteriaceae</taxon>
        <taxon>Corynebacterium</taxon>
    </lineage>
</organism>
<feature type="compositionally biased region" description="Polar residues" evidence="6">
    <location>
        <begin position="202"/>
        <end position="221"/>
    </location>
</feature>
<evidence type="ECO:0000256" key="4">
    <source>
        <dbReference type="ARBA" id="ARBA00023159"/>
    </source>
</evidence>
<gene>
    <name evidence="7" type="ORF">L8U60_04200</name>
</gene>
<evidence type="ECO:0000256" key="1">
    <source>
        <dbReference type="ARBA" id="ARBA00009437"/>
    </source>
</evidence>
<dbReference type="GO" id="GO:0003700">
    <property type="term" value="F:DNA-binding transcription factor activity"/>
    <property type="evidence" value="ECO:0007669"/>
    <property type="project" value="TreeGrafter"/>
</dbReference>
<keyword evidence="4" id="KW-0010">Activator</keyword>
<sequence length="237" mass="25837">MLRIAFVTGTEPGKWFARYRETTDHGLEELPSDDPFALVEGGEADLALMRLDDRVGEPGETYHCVSLYSEAPGVAVPKDSVFAEMGEKLAPREFAGEIINFTYKPDSLIDDLRSALQIVAANVGVAYAPAPLLKVLSKKQVAVVELTSQPEGMEPTEIGLVWKVNADSDAVQDFVGVAKGRTRNSSRASLRPAKKTAKRNAQKSGQKSAQKTVQKGAQNKSAQKRGRKQAGRRGRRR</sequence>
<comment type="similarity">
    <text evidence="1">Belongs to the LysR transcriptional regulatory family.</text>
</comment>
<dbReference type="RefSeq" id="WP_269965128.1">
    <property type="nucleotide sequence ID" value="NZ_JAKMUS010000005.1"/>
</dbReference>
<evidence type="ECO:0000256" key="3">
    <source>
        <dbReference type="ARBA" id="ARBA00023125"/>
    </source>
</evidence>
<feature type="compositionally biased region" description="Basic residues" evidence="6">
    <location>
        <begin position="192"/>
        <end position="201"/>
    </location>
</feature>
<evidence type="ECO:0000313" key="8">
    <source>
        <dbReference type="Proteomes" id="UP001146468"/>
    </source>
</evidence>
<evidence type="ECO:0000256" key="5">
    <source>
        <dbReference type="ARBA" id="ARBA00023163"/>
    </source>
</evidence>
<dbReference type="SUPFAM" id="SSF53850">
    <property type="entry name" value="Periplasmic binding protein-like II"/>
    <property type="match status" value="1"/>
</dbReference>
<keyword evidence="8" id="KW-1185">Reference proteome</keyword>
<dbReference type="GO" id="GO:0003677">
    <property type="term" value="F:DNA binding"/>
    <property type="evidence" value="ECO:0007669"/>
    <property type="project" value="UniProtKB-KW"/>
</dbReference>
<dbReference type="PANTHER" id="PTHR30346:SF0">
    <property type="entry name" value="HCA OPERON TRANSCRIPTIONAL ACTIVATOR HCAR"/>
    <property type="match status" value="1"/>
</dbReference>
<reference evidence="7" key="1">
    <citation type="submission" date="2022-02" db="EMBL/GenBank/DDBJ databases">
        <title>Corynebacterium sp. from urogenital microbiome.</title>
        <authorList>
            <person name="Cappelli E.A."/>
            <person name="Ribeiro T.G."/>
            <person name="Peixe L."/>
        </authorList>
    </citation>
    <scope>NUCLEOTIDE SEQUENCE</scope>
    <source>
        <strain evidence="7">C8Ua_172</strain>
    </source>
</reference>
<accession>A0A9X3LU27</accession>
<name>A0A9X3LU27_9CORY</name>
<evidence type="ECO:0000256" key="6">
    <source>
        <dbReference type="SAM" id="MobiDB-lite"/>
    </source>
</evidence>
<evidence type="ECO:0000256" key="2">
    <source>
        <dbReference type="ARBA" id="ARBA00023015"/>
    </source>
</evidence>
<feature type="region of interest" description="Disordered" evidence="6">
    <location>
        <begin position="181"/>
        <end position="237"/>
    </location>
</feature>
<keyword evidence="2" id="KW-0805">Transcription regulation</keyword>